<feature type="domain" description="Myb-like" evidence="2">
    <location>
        <begin position="106"/>
        <end position="147"/>
    </location>
</feature>
<dbReference type="SMART" id="SM00717">
    <property type="entry name" value="SANT"/>
    <property type="match status" value="2"/>
</dbReference>
<accession>A0A7S3X1A8</accession>
<dbReference type="InterPro" id="IPR017930">
    <property type="entry name" value="Myb_dom"/>
</dbReference>
<name>A0A7S3X1A8_EMIHU</name>
<feature type="compositionally biased region" description="Low complexity" evidence="1">
    <location>
        <begin position="297"/>
        <end position="308"/>
    </location>
</feature>
<dbReference type="InterPro" id="IPR009057">
    <property type="entry name" value="Homeodomain-like_sf"/>
</dbReference>
<evidence type="ECO:0000259" key="3">
    <source>
        <dbReference type="PROSITE" id="PS51294"/>
    </source>
</evidence>
<gene>
    <name evidence="4" type="ORF">EHUX00137_LOCUS41632</name>
</gene>
<feature type="compositionally biased region" description="Low complexity" evidence="1">
    <location>
        <begin position="335"/>
        <end position="354"/>
    </location>
</feature>
<feature type="region of interest" description="Disordered" evidence="1">
    <location>
        <begin position="1"/>
        <end position="44"/>
    </location>
</feature>
<dbReference type="PROSITE" id="PS50090">
    <property type="entry name" value="MYB_LIKE"/>
    <property type="match status" value="1"/>
</dbReference>
<evidence type="ECO:0000259" key="2">
    <source>
        <dbReference type="PROSITE" id="PS50090"/>
    </source>
</evidence>
<dbReference type="SUPFAM" id="SSF46689">
    <property type="entry name" value="Homeodomain-like"/>
    <property type="match status" value="1"/>
</dbReference>
<evidence type="ECO:0000256" key="1">
    <source>
        <dbReference type="SAM" id="MobiDB-lite"/>
    </source>
</evidence>
<dbReference type="GO" id="GO:0000981">
    <property type="term" value="F:DNA-binding transcription factor activity, RNA polymerase II-specific"/>
    <property type="evidence" value="ECO:0007669"/>
    <property type="project" value="TreeGrafter"/>
</dbReference>
<dbReference type="CDD" id="cd00167">
    <property type="entry name" value="SANT"/>
    <property type="match status" value="1"/>
</dbReference>
<dbReference type="AlphaFoldDB" id="A0A7S3X1A8"/>
<evidence type="ECO:0000313" key="4">
    <source>
        <dbReference type="EMBL" id="CAE0589726.1"/>
    </source>
</evidence>
<dbReference type="PANTHER" id="PTHR45614">
    <property type="entry name" value="MYB PROTEIN-RELATED"/>
    <property type="match status" value="1"/>
</dbReference>
<reference evidence="4" key="1">
    <citation type="submission" date="2021-01" db="EMBL/GenBank/DDBJ databases">
        <authorList>
            <person name="Corre E."/>
            <person name="Pelletier E."/>
            <person name="Niang G."/>
            <person name="Scheremetjew M."/>
            <person name="Finn R."/>
            <person name="Kale V."/>
            <person name="Holt S."/>
            <person name="Cochrane G."/>
            <person name="Meng A."/>
            <person name="Brown T."/>
            <person name="Cohen L."/>
        </authorList>
    </citation>
    <scope>NUCLEOTIDE SEQUENCE</scope>
    <source>
        <strain evidence="4">379</strain>
    </source>
</reference>
<evidence type="ECO:0008006" key="5">
    <source>
        <dbReference type="Google" id="ProtNLM"/>
    </source>
</evidence>
<dbReference type="InterPro" id="IPR001005">
    <property type="entry name" value="SANT/Myb"/>
</dbReference>
<proteinExistence type="predicted"/>
<dbReference type="PROSITE" id="PS51294">
    <property type="entry name" value="HTH_MYB"/>
    <property type="match status" value="1"/>
</dbReference>
<organism evidence="4">
    <name type="scientific">Emiliania huxleyi</name>
    <name type="common">Coccolithophore</name>
    <name type="synonym">Pontosphaera huxleyi</name>
    <dbReference type="NCBI Taxonomy" id="2903"/>
    <lineage>
        <taxon>Eukaryota</taxon>
        <taxon>Haptista</taxon>
        <taxon>Haptophyta</taxon>
        <taxon>Prymnesiophyceae</taxon>
        <taxon>Isochrysidales</taxon>
        <taxon>Noelaerhabdaceae</taxon>
        <taxon>Emiliania</taxon>
    </lineage>
</organism>
<dbReference type="Gene3D" id="1.10.10.60">
    <property type="entry name" value="Homeodomain-like"/>
    <property type="match status" value="1"/>
</dbReference>
<dbReference type="InterPro" id="IPR050560">
    <property type="entry name" value="MYB_TF"/>
</dbReference>
<protein>
    <recommendedName>
        <fullName evidence="5">Myb-like domain-containing protein</fullName>
    </recommendedName>
</protein>
<dbReference type="EMBL" id="HBIR01053426">
    <property type="protein sequence ID" value="CAE0589726.1"/>
    <property type="molecule type" value="Transcribed_RNA"/>
</dbReference>
<feature type="domain" description="HTH myb-type" evidence="3">
    <location>
        <begin position="98"/>
        <end position="151"/>
    </location>
</feature>
<dbReference type="Pfam" id="PF00249">
    <property type="entry name" value="Myb_DNA-binding"/>
    <property type="match status" value="1"/>
</dbReference>
<dbReference type="GO" id="GO:0005634">
    <property type="term" value="C:nucleus"/>
    <property type="evidence" value="ECO:0007669"/>
    <property type="project" value="TreeGrafter"/>
</dbReference>
<dbReference type="GO" id="GO:0000978">
    <property type="term" value="F:RNA polymerase II cis-regulatory region sequence-specific DNA binding"/>
    <property type="evidence" value="ECO:0007669"/>
    <property type="project" value="TreeGrafter"/>
</dbReference>
<feature type="region of interest" description="Disordered" evidence="1">
    <location>
        <begin position="202"/>
        <end position="221"/>
    </location>
</feature>
<feature type="compositionally biased region" description="Pro residues" evidence="1">
    <location>
        <begin position="309"/>
        <end position="334"/>
    </location>
</feature>
<feature type="region of interest" description="Disordered" evidence="1">
    <location>
        <begin position="274"/>
        <end position="361"/>
    </location>
</feature>
<feature type="compositionally biased region" description="Pro residues" evidence="1">
    <location>
        <begin position="283"/>
        <end position="296"/>
    </location>
</feature>
<sequence>MLSAVTPAEVNAIDPPAPPDASPEPDERPPAKARKRPRPTERCGWAPEADKWVAHGYETLGPCWTAIAALLRRETGEDRSGDSVRNRVLRLQQQQGKADDRGGDCWTTQEVDLICQGVLRGLRWKDIADMLPGRTESSCRNRWVRHKQKELSGMGVEAKTAVDVDSACRRFGLLPAGAPSPAHVGLLPAGAPAPVFAPRPFPGSQQMAPHQLPQPSQLPPPCQLPQYNQLSAQRWVPGPLMGLPMAQAMPMPPSQLIPMWGPPQYVQIPGGYWMGPAQATHSPPQPLQRPPQPQQPLQPQQSPPQLQQPSPPLLPAAPPSPPREPEPPSPPIAAPPAAAALSPPSKRSLAASPAWDDRADDQAALSAEDRYRARLRLAEKEGRLPQGVVARILGSMVATPSAA</sequence>